<feature type="signal peptide" evidence="2">
    <location>
        <begin position="1"/>
        <end position="34"/>
    </location>
</feature>
<protein>
    <submittedName>
        <fullName evidence="3">Uncharacterized protein</fullName>
    </submittedName>
</protein>
<organism evidence="3 4">
    <name type="scientific">Nannocystis pusilla</name>
    <dbReference type="NCBI Taxonomy" id="889268"/>
    <lineage>
        <taxon>Bacteria</taxon>
        <taxon>Pseudomonadati</taxon>
        <taxon>Myxococcota</taxon>
        <taxon>Polyangia</taxon>
        <taxon>Nannocystales</taxon>
        <taxon>Nannocystaceae</taxon>
        <taxon>Nannocystis</taxon>
    </lineage>
</organism>
<keyword evidence="2" id="KW-0732">Signal</keyword>
<keyword evidence="1" id="KW-0472">Membrane</keyword>
<accession>A0ABS7TWD1</accession>
<feature type="transmembrane region" description="Helical" evidence="1">
    <location>
        <begin position="286"/>
        <end position="306"/>
    </location>
</feature>
<evidence type="ECO:0000256" key="1">
    <source>
        <dbReference type="SAM" id="Phobius"/>
    </source>
</evidence>
<sequence>MTAAITSSRPSPLLRAFTGVLCAALAFSPLPAAASSPASFGMFAAAPAAPASAGNTVGLFRLSGDPATAENLRSQILTDMSAAGFNVKGVALDIDAAAGKVKCKGGADACVGKVIEWLNKGAAKSGATYDYLVYGTVGNGTPASIVIYDVAKKAKVKEFTPSLNPDDLILPLALPRAMVATLNDYRTPPAPATPEEQKILAELDEPAKTPEELAAEKAAIDDAVGKVAAGQGELIDTSNIKVDLKKDFKEFCRNGPPKPRVNKDDPKDLRPACKRGPVFGYWQTRAWVALGLTAGALLTTGIFYSLGLAARGPYKSALNDLNNSGLDKTKPLESDAYTAMAADVADKGNTMRNRLIGGDVALLTTVLLAGVLAVIIYQDRTDAKDFIKTEKSLKSVSRIQNVRGGPILSRGMQGFGVGFNF</sequence>
<name>A0ABS7TWD1_9BACT</name>
<dbReference type="EMBL" id="JAIRAU010000032">
    <property type="protein sequence ID" value="MBZ5712568.1"/>
    <property type="molecule type" value="Genomic_DNA"/>
</dbReference>
<keyword evidence="4" id="KW-1185">Reference proteome</keyword>
<keyword evidence="1" id="KW-1133">Transmembrane helix</keyword>
<dbReference type="RefSeq" id="WP_224194322.1">
    <property type="nucleotide sequence ID" value="NZ_JAIRAU010000032.1"/>
</dbReference>
<dbReference type="Proteomes" id="UP001139031">
    <property type="component" value="Unassembled WGS sequence"/>
</dbReference>
<comment type="caution">
    <text evidence="3">The sequence shown here is derived from an EMBL/GenBank/DDBJ whole genome shotgun (WGS) entry which is preliminary data.</text>
</comment>
<keyword evidence="1" id="KW-0812">Transmembrane</keyword>
<reference evidence="3" key="1">
    <citation type="submission" date="2021-08" db="EMBL/GenBank/DDBJ databases">
        <authorList>
            <person name="Stevens D.C."/>
        </authorList>
    </citation>
    <scope>NUCLEOTIDE SEQUENCE</scope>
    <source>
        <strain evidence="3">DSM 53165</strain>
    </source>
</reference>
<evidence type="ECO:0000313" key="4">
    <source>
        <dbReference type="Proteomes" id="UP001139031"/>
    </source>
</evidence>
<feature type="chain" id="PRO_5045247076" evidence="2">
    <location>
        <begin position="35"/>
        <end position="421"/>
    </location>
</feature>
<proteinExistence type="predicted"/>
<feature type="transmembrane region" description="Helical" evidence="1">
    <location>
        <begin position="355"/>
        <end position="377"/>
    </location>
</feature>
<gene>
    <name evidence="3" type="ORF">K7C98_25275</name>
</gene>
<evidence type="ECO:0000313" key="3">
    <source>
        <dbReference type="EMBL" id="MBZ5712568.1"/>
    </source>
</evidence>
<evidence type="ECO:0000256" key="2">
    <source>
        <dbReference type="SAM" id="SignalP"/>
    </source>
</evidence>